<dbReference type="AlphaFoldDB" id="A0A0R3SW54"/>
<accession>A0A0R3SW54</accession>
<dbReference type="PANTHER" id="PTHR13466">
    <property type="entry name" value="TEX2 PROTEIN-RELATED"/>
    <property type="match status" value="1"/>
</dbReference>
<dbReference type="WBParaSite" id="HDID_0000987401-mRNA-1">
    <property type="protein sequence ID" value="HDID_0000987401-mRNA-1"/>
    <property type="gene ID" value="HDID_0000987401"/>
</dbReference>
<name>A0A0R3SW54_HYMDI</name>
<dbReference type="GO" id="GO:0008289">
    <property type="term" value="F:lipid binding"/>
    <property type="evidence" value="ECO:0007669"/>
    <property type="project" value="TreeGrafter"/>
</dbReference>
<protein>
    <submittedName>
        <fullName evidence="2">Capsid protein</fullName>
    </submittedName>
</protein>
<evidence type="ECO:0000256" key="1">
    <source>
        <dbReference type="ARBA" id="ARBA00004586"/>
    </source>
</evidence>
<evidence type="ECO:0000313" key="2">
    <source>
        <dbReference type="WBParaSite" id="HDID_0000987401-mRNA-1"/>
    </source>
</evidence>
<proteinExistence type="predicted"/>
<dbReference type="STRING" id="6216.A0A0R3SW54"/>
<dbReference type="GO" id="GO:0005789">
    <property type="term" value="C:endoplasmic reticulum membrane"/>
    <property type="evidence" value="ECO:0007669"/>
    <property type="project" value="UniProtKB-SubCell"/>
</dbReference>
<dbReference type="CDD" id="cd21675">
    <property type="entry name" value="SMP_TEX2"/>
    <property type="match status" value="1"/>
</dbReference>
<dbReference type="PANTHER" id="PTHR13466:SF0">
    <property type="entry name" value="SMP-LTD DOMAIN-CONTAINING PROTEIN"/>
    <property type="match status" value="1"/>
</dbReference>
<reference evidence="2" key="1">
    <citation type="submission" date="2017-02" db="UniProtKB">
        <authorList>
            <consortium name="WormBaseParasite"/>
        </authorList>
    </citation>
    <scope>IDENTIFICATION</scope>
</reference>
<sequence length="235" mass="27603">LMRLISMRINNMFVTLEGTQLRIQRPRKNVPRRAMFNVSVPSSSGVQFVHQRIYDMRKVTVSLLPEGLVAKRFWSKKYPICLTIQSEQVRKLHYFDYCNPYFNWRITKTPFTSLLNEPIVTNVEMGNELPVITNVGKPYLDNQGLWFELEVVYTGGFTVSFQTTVIFFAYSIFTLVNIPPPPSNRLWYGFRGNPNLRVKVKSKVGEYLFNFPRILEIIEKRIITEFQVSFHKSQF</sequence>
<organism evidence="2">
    <name type="scientific">Hymenolepis diminuta</name>
    <name type="common">Rat tapeworm</name>
    <dbReference type="NCBI Taxonomy" id="6216"/>
    <lineage>
        <taxon>Eukaryota</taxon>
        <taxon>Metazoa</taxon>
        <taxon>Spiralia</taxon>
        <taxon>Lophotrochozoa</taxon>
        <taxon>Platyhelminthes</taxon>
        <taxon>Cestoda</taxon>
        <taxon>Eucestoda</taxon>
        <taxon>Cyclophyllidea</taxon>
        <taxon>Hymenolepididae</taxon>
        <taxon>Hymenolepis</taxon>
    </lineage>
</organism>
<comment type="subcellular location">
    <subcellularLocation>
        <location evidence="1">Endoplasmic reticulum membrane</location>
    </subcellularLocation>
</comment>